<keyword evidence="15" id="KW-1185">Reference proteome</keyword>
<feature type="domain" description="DTW" evidence="13">
    <location>
        <begin position="67"/>
        <end position="238"/>
    </location>
</feature>
<keyword evidence="6" id="KW-0539">Nucleus</keyword>
<feature type="compositionally biased region" description="Polar residues" evidence="12">
    <location>
        <begin position="13"/>
        <end position="22"/>
    </location>
</feature>
<dbReference type="Proteomes" id="UP000789342">
    <property type="component" value="Unassembled WGS sequence"/>
</dbReference>
<comment type="catalytic activity">
    <reaction evidence="11">
        <text>a uridine in tRNA + S-adenosyl-L-methionine = a 3-[(3S)-3-amino-3-carboxypropyl]uridine in tRNA + S-methyl-5'-thioadenosine + H(+)</text>
        <dbReference type="Rhea" id="RHEA:62432"/>
        <dbReference type="Rhea" id="RHEA-COMP:13339"/>
        <dbReference type="Rhea" id="RHEA-COMP:16092"/>
        <dbReference type="ChEBI" id="CHEBI:15378"/>
        <dbReference type="ChEBI" id="CHEBI:17509"/>
        <dbReference type="ChEBI" id="CHEBI:59789"/>
        <dbReference type="ChEBI" id="CHEBI:65315"/>
        <dbReference type="ChEBI" id="CHEBI:82930"/>
        <dbReference type="EC" id="2.5.1.25"/>
    </reaction>
</comment>
<evidence type="ECO:0000256" key="6">
    <source>
        <dbReference type="ARBA" id="ARBA00023242"/>
    </source>
</evidence>
<dbReference type="InterPro" id="IPR051521">
    <property type="entry name" value="tRNA_Mod/Golgi_Maint"/>
</dbReference>
<comment type="function">
    <text evidence="7">Catalyzes the formation of 3-(3-amino-3-carboxypropyl)uridine (acp3U) at position 20 in the D-loop of several cytoplasmic tRNAs (acp3U(20)).</text>
</comment>
<evidence type="ECO:0000256" key="11">
    <source>
        <dbReference type="ARBA" id="ARBA00048718"/>
    </source>
</evidence>
<dbReference type="SMART" id="SM01144">
    <property type="entry name" value="DTW"/>
    <property type="match status" value="1"/>
</dbReference>
<comment type="caution">
    <text evidence="14">The sequence shown here is derived from an EMBL/GenBank/DDBJ whole genome shotgun (WGS) entry which is preliminary data.</text>
</comment>
<evidence type="ECO:0000256" key="5">
    <source>
        <dbReference type="ARBA" id="ARBA00022694"/>
    </source>
</evidence>
<gene>
    <name evidence="14" type="ORF">AMORRO_LOCUS1570</name>
</gene>
<dbReference type="PANTHER" id="PTHR15627">
    <property type="entry name" value="NATURAL KILLER CELL-SPECIFIC ANTIGEN KLIP1"/>
    <property type="match status" value="1"/>
</dbReference>
<evidence type="ECO:0000313" key="14">
    <source>
        <dbReference type="EMBL" id="CAG8464671.1"/>
    </source>
</evidence>
<evidence type="ECO:0000256" key="3">
    <source>
        <dbReference type="ARBA" id="ARBA00022679"/>
    </source>
</evidence>
<dbReference type="AlphaFoldDB" id="A0A9N8VUD0"/>
<evidence type="ECO:0000256" key="1">
    <source>
        <dbReference type="ARBA" id="ARBA00004123"/>
    </source>
</evidence>
<dbReference type="EMBL" id="CAJVPV010000595">
    <property type="protein sequence ID" value="CAG8464671.1"/>
    <property type="molecule type" value="Genomic_DNA"/>
</dbReference>
<comment type="similarity">
    <text evidence="8">Belongs to the TDD superfamily. DTWD1 family.</text>
</comment>
<name>A0A9N8VUD0_9GLOM</name>
<evidence type="ECO:0000256" key="8">
    <source>
        <dbReference type="ARBA" id="ARBA00038290"/>
    </source>
</evidence>
<reference evidence="14" key="1">
    <citation type="submission" date="2021-06" db="EMBL/GenBank/DDBJ databases">
        <authorList>
            <person name="Kallberg Y."/>
            <person name="Tangrot J."/>
            <person name="Rosling A."/>
        </authorList>
    </citation>
    <scope>NUCLEOTIDE SEQUENCE</scope>
    <source>
        <strain evidence="14">CL551</strain>
    </source>
</reference>
<dbReference type="EC" id="2.5.1.25" evidence="2"/>
<keyword evidence="5" id="KW-0819">tRNA processing</keyword>
<evidence type="ECO:0000256" key="9">
    <source>
        <dbReference type="ARBA" id="ARBA00039242"/>
    </source>
</evidence>
<accession>A0A9N8VUD0</accession>
<keyword evidence="3" id="KW-0808">Transferase</keyword>
<evidence type="ECO:0000256" key="10">
    <source>
        <dbReference type="ARBA" id="ARBA00042508"/>
    </source>
</evidence>
<feature type="compositionally biased region" description="Basic and acidic residues" evidence="12">
    <location>
        <begin position="1"/>
        <end position="11"/>
    </location>
</feature>
<sequence length="252" mass="28920">MTTEKVNHIEIDPSTNSILNTQLDKKGPCSTDPTADSPSDSSKPFSPFDKLKISSTKPLEAIVGCDSSEIPRAKLPIKVDSPQLKRIKHDKEKDGKSTVAHAKIIAPDDVEIYSYFRMPKFESYDRILLLFPGPDSKTLQEIPRSSFDKLLIVDGTWRQASSMAKYNPELIKFRKVTIKPQKTLFWRYQREDESHLATVEALYYFLKEYYETYEIPKEIASKEGALSYGYDGRKRKGKKPLTSRQRDKFDVI</sequence>
<dbReference type="PANTHER" id="PTHR15627:SF8">
    <property type="entry name" value="TRNA-URIDINE AMINOCARBOXYPROPYLTRANSFERASE 1"/>
    <property type="match status" value="1"/>
</dbReference>
<dbReference type="GO" id="GO:0005634">
    <property type="term" value="C:nucleus"/>
    <property type="evidence" value="ECO:0007669"/>
    <property type="project" value="UniProtKB-SubCell"/>
</dbReference>
<feature type="compositionally biased region" description="Low complexity" evidence="12">
    <location>
        <begin position="30"/>
        <end position="47"/>
    </location>
</feature>
<feature type="region of interest" description="Disordered" evidence="12">
    <location>
        <begin position="229"/>
        <end position="252"/>
    </location>
</feature>
<evidence type="ECO:0000256" key="2">
    <source>
        <dbReference type="ARBA" id="ARBA00012386"/>
    </source>
</evidence>
<feature type="region of interest" description="Disordered" evidence="12">
    <location>
        <begin position="1"/>
        <end position="47"/>
    </location>
</feature>
<evidence type="ECO:0000313" key="15">
    <source>
        <dbReference type="Proteomes" id="UP000789342"/>
    </source>
</evidence>
<protein>
    <recommendedName>
        <fullName evidence="9">tRNA-uridine aminocarboxypropyltransferase 1</fullName>
        <ecNumber evidence="2">2.5.1.25</ecNumber>
    </recommendedName>
    <alternativeName>
        <fullName evidence="10">DTW domain-containing protein 1</fullName>
    </alternativeName>
</protein>
<organism evidence="14 15">
    <name type="scientific">Acaulospora morrowiae</name>
    <dbReference type="NCBI Taxonomy" id="94023"/>
    <lineage>
        <taxon>Eukaryota</taxon>
        <taxon>Fungi</taxon>
        <taxon>Fungi incertae sedis</taxon>
        <taxon>Mucoromycota</taxon>
        <taxon>Glomeromycotina</taxon>
        <taxon>Glomeromycetes</taxon>
        <taxon>Diversisporales</taxon>
        <taxon>Acaulosporaceae</taxon>
        <taxon>Acaulospora</taxon>
    </lineage>
</organism>
<evidence type="ECO:0000256" key="12">
    <source>
        <dbReference type="SAM" id="MobiDB-lite"/>
    </source>
</evidence>
<dbReference type="GO" id="GO:0008033">
    <property type="term" value="P:tRNA processing"/>
    <property type="evidence" value="ECO:0007669"/>
    <property type="project" value="UniProtKB-KW"/>
</dbReference>
<dbReference type="GO" id="GO:0016432">
    <property type="term" value="F:tRNA-uridine aminocarboxypropyltransferase activity"/>
    <property type="evidence" value="ECO:0007669"/>
    <property type="project" value="UniProtKB-EC"/>
</dbReference>
<dbReference type="Pfam" id="PF03942">
    <property type="entry name" value="DTW"/>
    <property type="match status" value="1"/>
</dbReference>
<comment type="subcellular location">
    <subcellularLocation>
        <location evidence="1">Nucleus</location>
    </subcellularLocation>
</comment>
<proteinExistence type="inferred from homology"/>
<dbReference type="OrthoDB" id="660555at2759"/>
<evidence type="ECO:0000259" key="13">
    <source>
        <dbReference type="SMART" id="SM01144"/>
    </source>
</evidence>
<evidence type="ECO:0000256" key="4">
    <source>
        <dbReference type="ARBA" id="ARBA00022691"/>
    </source>
</evidence>
<keyword evidence="4" id="KW-0949">S-adenosyl-L-methionine</keyword>
<dbReference type="InterPro" id="IPR005636">
    <property type="entry name" value="DTW"/>
</dbReference>
<evidence type="ECO:0000256" key="7">
    <source>
        <dbReference type="ARBA" id="ARBA00037050"/>
    </source>
</evidence>